<dbReference type="Proteomes" id="UP000636800">
    <property type="component" value="Chromosome 11"/>
</dbReference>
<accession>A0A835Q1C0</accession>
<dbReference type="AlphaFoldDB" id="A0A835Q1C0"/>
<feature type="region of interest" description="Disordered" evidence="1">
    <location>
        <begin position="65"/>
        <end position="99"/>
    </location>
</feature>
<reference evidence="2 3" key="1">
    <citation type="journal article" date="2020" name="Nat. Food">
        <title>A phased Vanilla planifolia genome enables genetic improvement of flavour and production.</title>
        <authorList>
            <person name="Hasing T."/>
            <person name="Tang H."/>
            <person name="Brym M."/>
            <person name="Khazi F."/>
            <person name="Huang T."/>
            <person name="Chambers A.H."/>
        </authorList>
    </citation>
    <scope>NUCLEOTIDE SEQUENCE [LARGE SCALE GENOMIC DNA]</scope>
    <source>
        <tissue evidence="2">Leaf</tissue>
    </source>
</reference>
<feature type="compositionally biased region" description="Basic and acidic residues" evidence="1">
    <location>
        <begin position="72"/>
        <end position="92"/>
    </location>
</feature>
<evidence type="ECO:0000313" key="3">
    <source>
        <dbReference type="Proteomes" id="UP000636800"/>
    </source>
</evidence>
<evidence type="ECO:0000256" key="1">
    <source>
        <dbReference type="SAM" id="MobiDB-lite"/>
    </source>
</evidence>
<name>A0A835Q1C0_VANPL</name>
<organism evidence="2 3">
    <name type="scientific">Vanilla planifolia</name>
    <name type="common">Vanilla</name>
    <dbReference type="NCBI Taxonomy" id="51239"/>
    <lineage>
        <taxon>Eukaryota</taxon>
        <taxon>Viridiplantae</taxon>
        <taxon>Streptophyta</taxon>
        <taxon>Embryophyta</taxon>
        <taxon>Tracheophyta</taxon>
        <taxon>Spermatophyta</taxon>
        <taxon>Magnoliopsida</taxon>
        <taxon>Liliopsida</taxon>
        <taxon>Asparagales</taxon>
        <taxon>Orchidaceae</taxon>
        <taxon>Vanilloideae</taxon>
        <taxon>Vanilleae</taxon>
        <taxon>Vanilla</taxon>
    </lineage>
</organism>
<proteinExistence type="predicted"/>
<dbReference type="OrthoDB" id="1710827at2759"/>
<evidence type="ECO:0000313" key="2">
    <source>
        <dbReference type="EMBL" id="KAG0461249.1"/>
    </source>
</evidence>
<sequence>MPPAVSPLRLLHSPLGCRVSVRKHRREIDAVGREFSVFAGSCEWIPNRLTFAVSPWVERCRRLEEGGGSSRGEWRKRETSGEKVKGREKEKEEMSEEWE</sequence>
<dbReference type="EMBL" id="JADCNL010000011">
    <property type="protein sequence ID" value="KAG0461249.1"/>
    <property type="molecule type" value="Genomic_DNA"/>
</dbReference>
<gene>
    <name evidence="2" type="ORF">HPP92_021546</name>
</gene>
<protein>
    <submittedName>
        <fullName evidence="2">Uncharacterized protein</fullName>
    </submittedName>
</protein>
<comment type="caution">
    <text evidence="2">The sequence shown here is derived from an EMBL/GenBank/DDBJ whole genome shotgun (WGS) entry which is preliminary data.</text>
</comment>
<keyword evidence="3" id="KW-1185">Reference proteome</keyword>